<dbReference type="Pfam" id="PF22675">
    <property type="entry name" value="KH-I_KHDC4-BBP"/>
    <property type="match status" value="1"/>
</dbReference>
<dbReference type="PANTHER" id="PTHR11208">
    <property type="entry name" value="RNA-BINDING PROTEIN RELATED"/>
    <property type="match status" value="1"/>
</dbReference>
<evidence type="ECO:0000259" key="4">
    <source>
        <dbReference type="SMART" id="SM00322"/>
    </source>
</evidence>
<dbReference type="GO" id="GO:0003729">
    <property type="term" value="F:mRNA binding"/>
    <property type="evidence" value="ECO:0007669"/>
    <property type="project" value="TreeGrafter"/>
</dbReference>
<dbReference type="SMART" id="SM00322">
    <property type="entry name" value="KH"/>
    <property type="match status" value="1"/>
</dbReference>
<dbReference type="Proteomes" id="UP000436088">
    <property type="component" value="Unassembled WGS sequence"/>
</dbReference>
<dbReference type="EMBL" id="VEPZ02001788">
    <property type="protein sequence ID" value="KAE8653803.1"/>
    <property type="molecule type" value="Genomic_DNA"/>
</dbReference>
<dbReference type="GO" id="GO:0005634">
    <property type="term" value="C:nucleus"/>
    <property type="evidence" value="ECO:0007669"/>
    <property type="project" value="TreeGrafter"/>
</dbReference>
<organism evidence="5 6">
    <name type="scientific">Hibiscus syriacus</name>
    <name type="common">Rose of Sharon</name>
    <dbReference type="NCBI Taxonomy" id="106335"/>
    <lineage>
        <taxon>Eukaryota</taxon>
        <taxon>Viridiplantae</taxon>
        <taxon>Streptophyta</taxon>
        <taxon>Embryophyta</taxon>
        <taxon>Tracheophyta</taxon>
        <taxon>Spermatophyta</taxon>
        <taxon>Magnoliopsida</taxon>
        <taxon>eudicotyledons</taxon>
        <taxon>Gunneridae</taxon>
        <taxon>Pentapetalae</taxon>
        <taxon>rosids</taxon>
        <taxon>malvids</taxon>
        <taxon>Malvales</taxon>
        <taxon>Malvaceae</taxon>
        <taxon>Malvoideae</taxon>
        <taxon>Hibiscus</taxon>
    </lineage>
</organism>
<reference evidence="5" key="1">
    <citation type="submission" date="2019-09" db="EMBL/GenBank/DDBJ databases">
        <title>Draft genome information of white flower Hibiscus syriacus.</title>
        <authorList>
            <person name="Kim Y.-M."/>
        </authorList>
    </citation>
    <scope>NUCLEOTIDE SEQUENCE [LARGE SCALE GENOMIC DNA]</scope>
    <source>
        <strain evidence="5">YM2019G1</strain>
    </source>
</reference>
<keyword evidence="3" id="KW-1133">Transmembrane helix</keyword>
<feature type="region of interest" description="Disordered" evidence="2">
    <location>
        <begin position="456"/>
        <end position="485"/>
    </location>
</feature>
<dbReference type="Pfam" id="PF13966">
    <property type="entry name" value="zf-RVT"/>
    <property type="match status" value="1"/>
</dbReference>
<accession>A0A6A2W831</accession>
<dbReference type="AlphaFoldDB" id="A0A6A2W831"/>
<sequence length="485" mass="55154">MWESIVARFHAKLSGWMANSLSLAVRVVLAKSVLCYLLVYFLSIFRIPASVLLKLNSIMASFMDPKLITVEQSFAREMGRASWIWKGVVKNFFNNDGFGDCLRRNMRLKIGNGVYVEFWNDVWLGEVPLKVMFPRLYVLSNNKEDDYWIWLGNGEGCFTAKSCINTFIDRDGSGQNQENWEKHIWVGIAPPRVETFIWKVTHQRLPVKEELLKRCVTEIVDHLCVLCGREVDSVSHLFLHWLLSIFLLGSSPDGFLKLNVDGAMVSGWDKGGIGGLIRESRGVLLQWFSEAVGERFSGPPGVTMDWQGAPASPSSYTVKRILHLEIPVDTYPTFNFVGRFLGPRGNSLKRVEATTGCRIYIRGKGSIKDPEKEEKLRGRPGYVHLNDPLHILIEADLPANVVDIRLRQVQEIVEELLKPVVCTAISIPFSRKFISHRKSLQDFIKRQQLRELARLNSNFREESPGPSGSVYPFNSSGMKRRKTGY</sequence>
<dbReference type="InterPro" id="IPR036612">
    <property type="entry name" value="KH_dom_type_1_sf"/>
</dbReference>
<dbReference type="InterPro" id="IPR055256">
    <property type="entry name" value="KH_1_KHDC4/BBP-like"/>
</dbReference>
<keyword evidence="3" id="KW-0472">Membrane</keyword>
<dbReference type="InterPro" id="IPR004087">
    <property type="entry name" value="KH_dom"/>
</dbReference>
<comment type="caution">
    <text evidence="5">The sequence shown here is derived from an EMBL/GenBank/DDBJ whole genome shotgun (WGS) entry which is preliminary data.</text>
</comment>
<gene>
    <name evidence="5" type="ORF">F3Y22_tig00117056pilonHSYRG00221</name>
</gene>
<keyword evidence="6" id="KW-1185">Reference proteome</keyword>
<dbReference type="Gene3D" id="3.30.1370.10">
    <property type="entry name" value="K Homology domain, type 1"/>
    <property type="match status" value="1"/>
</dbReference>
<dbReference type="PANTHER" id="PTHR11208:SF42">
    <property type="entry name" value="QUAKING RELATED 54B, ISOFORM E"/>
    <property type="match status" value="1"/>
</dbReference>
<evidence type="ECO:0000256" key="2">
    <source>
        <dbReference type="SAM" id="MobiDB-lite"/>
    </source>
</evidence>
<feature type="transmembrane region" description="Helical" evidence="3">
    <location>
        <begin position="23"/>
        <end position="45"/>
    </location>
</feature>
<keyword evidence="3" id="KW-0812">Transmembrane</keyword>
<evidence type="ECO:0000313" key="5">
    <source>
        <dbReference type="EMBL" id="KAE8653803.1"/>
    </source>
</evidence>
<evidence type="ECO:0000256" key="3">
    <source>
        <dbReference type="SAM" id="Phobius"/>
    </source>
</evidence>
<evidence type="ECO:0000256" key="1">
    <source>
        <dbReference type="ARBA" id="ARBA00022884"/>
    </source>
</evidence>
<keyword evidence="1" id="KW-0694">RNA-binding</keyword>
<evidence type="ECO:0000313" key="6">
    <source>
        <dbReference type="Proteomes" id="UP000436088"/>
    </source>
</evidence>
<dbReference type="InterPro" id="IPR026960">
    <property type="entry name" value="RVT-Znf"/>
</dbReference>
<name>A0A6A2W831_HIBSY</name>
<feature type="domain" description="K Homology" evidence="4">
    <location>
        <begin position="318"/>
        <end position="414"/>
    </location>
</feature>
<dbReference type="InterPro" id="IPR045071">
    <property type="entry name" value="BBP-like"/>
</dbReference>
<proteinExistence type="predicted"/>
<dbReference type="SUPFAM" id="SSF54791">
    <property type="entry name" value="Eukaryotic type KH-domain (KH-domain type I)"/>
    <property type="match status" value="1"/>
</dbReference>
<protein>
    <submittedName>
        <fullName evidence="5">KH domain-containing protein</fullName>
    </submittedName>
</protein>
<dbReference type="GO" id="GO:0048024">
    <property type="term" value="P:regulation of mRNA splicing, via spliceosome"/>
    <property type="evidence" value="ECO:0007669"/>
    <property type="project" value="TreeGrafter"/>
</dbReference>